<evidence type="ECO:0000313" key="2">
    <source>
        <dbReference type="EMBL" id="TNN02880.1"/>
    </source>
</evidence>
<comment type="caution">
    <text evidence="2">The sequence shown here is derived from an EMBL/GenBank/DDBJ whole genome shotgun (WGS) entry which is preliminary data.</text>
</comment>
<feature type="region of interest" description="Disordered" evidence="1">
    <location>
        <begin position="346"/>
        <end position="511"/>
    </location>
</feature>
<evidence type="ECO:0000256" key="1">
    <source>
        <dbReference type="SAM" id="MobiDB-lite"/>
    </source>
</evidence>
<proteinExistence type="predicted"/>
<dbReference type="EMBL" id="SWLE01000002">
    <property type="protein sequence ID" value="TNN02880.1"/>
    <property type="molecule type" value="Genomic_DNA"/>
</dbReference>
<accession>A0A4Z2CFG8</accession>
<keyword evidence="3" id="KW-1185">Reference proteome</keyword>
<feature type="compositionally biased region" description="Basic and acidic residues" evidence="1">
    <location>
        <begin position="482"/>
        <end position="511"/>
    </location>
</feature>
<feature type="compositionally biased region" description="Basic and acidic residues" evidence="1">
    <location>
        <begin position="349"/>
        <end position="415"/>
    </location>
</feature>
<sequence length="697" mass="79728">MLGNTLPQIIADVLHIEAEVHSDTSQQLNKLLSKEVTDILNCDASGSTSHITPPSKLNTIILQTFKMLKEFPDKMKKIRFLKKKKLIKLHDGDSFRFLMSKYFTQKDDQSTTAEAALRSSLTEELQKILTPFLQAIPEDQAKMVLSETSQEVEAIIHYITGNELPFQAALAELRAFFIKSFAKALIHNKVAEMKTKFPTTSSVKRKKSLQLLGNNVESLLKDLEAEKEGQGLRLVSRAERSGFTEALVGVIYSHVIEDSEHQVKAEGLEPDDPQCNDVHVAVRENVKNILVLLGWWSDTQVGNCCDRVLLTLNCLKSQPRDTQEYSDVHNDELPDANIHPKHYVKSRLRSKEHVTSRPCSKDHVDSHLRSKDHVDSRLRSKDHVDSRLRSKDHVDSRLRSKDHVDSRLRSKDHVASRPRSKNHVDSRLCSKDHVASRLRSKDHVDSHLRSNDHVDSRLRSKDHVDSRLRSKDHVASRPRSKNHVDSRLRSKDNVASRPRSKNDVDSRLRSKDHVASCLRSKDHVDAVILSDHEDMDASLYNSEYANVSAHHEHEEVLLDYFDDKDMMLAERKKHKTFIYLFIELLVWKLVKQAKNFGHDTETVIQRLSEATWINLEGSDPSLFEPNRLNGLKNQVYKKLCKEFGCAENLLFHLSLNDEAVQDCTVAIISSQLKVQKKPSMATKFVSWLKRVFTGCCR</sequence>
<feature type="compositionally biased region" description="Basic and acidic residues" evidence="1">
    <location>
        <begin position="422"/>
        <end position="475"/>
    </location>
</feature>
<organism evidence="2 3">
    <name type="scientific">Takifugu bimaculatus</name>
    <dbReference type="NCBI Taxonomy" id="433685"/>
    <lineage>
        <taxon>Eukaryota</taxon>
        <taxon>Metazoa</taxon>
        <taxon>Chordata</taxon>
        <taxon>Craniata</taxon>
        <taxon>Vertebrata</taxon>
        <taxon>Euteleostomi</taxon>
        <taxon>Actinopterygii</taxon>
        <taxon>Neopterygii</taxon>
        <taxon>Teleostei</taxon>
        <taxon>Neoteleostei</taxon>
        <taxon>Acanthomorphata</taxon>
        <taxon>Eupercaria</taxon>
        <taxon>Tetraodontiformes</taxon>
        <taxon>Tetradontoidea</taxon>
        <taxon>Tetraodontidae</taxon>
        <taxon>Takifugu</taxon>
    </lineage>
</organism>
<evidence type="ECO:0000313" key="3">
    <source>
        <dbReference type="Proteomes" id="UP000516260"/>
    </source>
</evidence>
<protein>
    <submittedName>
        <fullName evidence="2">Uncharacterized protein</fullName>
    </submittedName>
</protein>
<gene>
    <name evidence="2" type="ORF">fugu_010367</name>
</gene>
<name>A0A4Z2CFG8_9TELE</name>
<dbReference type="AlphaFoldDB" id="A0A4Z2CFG8"/>
<reference evidence="2 3" key="1">
    <citation type="submission" date="2019-04" db="EMBL/GenBank/DDBJ databases">
        <title>The sequence and de novo assembly of Takifugu bimaculatus genome using PacBio and Hi-C technologies.</title>
        <authorList>
            <person name="Xu P."/>
            <person name="Liu B."/>
            <person name="Zhou Z."/>
        </authorList>
    </citation>
    <scope>NUCLEOTIDE SEQUENCE [LARGE SCALE GENOMIC DNA]</scope>
    <source>
        <strain evidence="2">TB-2018</strain>
        <tissue evidence="2">Muscle</tissue>
    </source>
</reference>
<dbReference type="Proteomes" id="UP000516260">
    <property type="component" value="Chromosome 10"/>
</dbReference>